<name>A0AAD7SDE7_9TELE</name>
<evidence type="ECO:0000313" key="4">
    <source>
        <dbReference type="Proteomes" id="UP001221898"/>
    </source>
</evidence>
<evidence type="ECO:0000256" key="1">
    <source>
        <dbReference type="ARBA" id="ARBA00023319"/>
    </source>
</evidence>
<dbReference type="InterPro" id="IPR050380">
    <property type="entry name" value="Immune_Resp_Modulators"/>
</dbReference>
<feature type="domain" description="Ig-like" evidence="2">
    <location>
        <begin position="16"/>
        <end position="94"/>
    </location>
</feature>
<dbReference type="SMART" id="SM00407">
    <property type="entry name" value="IGc1"/>
    <property type="match status" value="1"/>
</dbReference>
<organism evidence="3 4">
    <name type="scientific">Aldrovandia affinis</name>
    <dbReference type="NCBI Taxonomy" id="143900"/>
    <lineage>
        <taxon>Eukaryota</taxon>
        <taxon>Metazoa</taxon>
        <taxon>Chordata</taxon>
        <taxon>Craniata</taxon>
        <taxon>Vertebrata</taxon>
        <taxon>Euteleostomi</taxon>
        <taxon>Actinopterygii</taxon>
        <taxon>Neopterygii</taxon>
        <taxon>Teleostei</taxon>
        <taxon>Notacanthiformes</taxon>
        <taxon>Halosauridae</taxon>
        <taxon>Aldrovandia</taxon>
    </lineage>
</organism>
<evidence type="ECO:0000313" key="3">
    <source>
        <dbReference type="EMBL" id="KAJ8400535.1"/>
    </source>
</evidence>
<dbReference type="Pfam" id="PF07654">
    <property type="entry name" value="C1-set"/>
    <property type="match status" value="1"/>
</dbReference>
<dbReference type="PROSITE" id="PS50835">
    <property type="entry name" value="IG_LIKE"/>
    <property type="match status" value="1"/>
</dbReference>
<dbReference type="CDD" id="cd00098">
    <property type="entry name" value="IgC1"/>
    <property type="match status" value="1"/>
</dbReference>
<dbReference type="InterPro" id="IPR036179">
    <property type="entry name" value="Ig-like_dom_sf"/>
</dbReference>
<keyword evidence="4" id="KW-1185">Reference proteome</keyword>
<dbReference type="InterPro" id="IPR003597">
    <property type="entry name" value="Ig_C1-set"/>
</dbReference>
<accession>A0AAD7SDE7</accession>
<dbReference type="PROSITE" id="PS00290">
    <property type="entry name" value="IG_MHC"/>
    <property type="match status" value="1"/>
</dbReference>
<dbReference type="PANTHER" id="PTHR23411">
    <property type="entry name" value="TAPASIN"/>
    <property type="match status" value="1"/>
</dbReference>
<gene>
    <name evidence="3" type="ORF">AAFF_G00393040</name>
</gene>
<dbReference type="EMBL" id="JAINUG010000075">
    <property type="protein sequence ID" value="KAJ8400535.1"/>
    <property type="molecule type" value="Genomic_DNA"/>
</dbReference>
<comment type="caution">
    <text evidence="3">The sequence shown here is derived from an EMBL/GenBank/DDBJ whole genome shotgun (WGS) entry which is preliminary data.</text>
</comment>
<sequence>MFIKCDPPQPKVGEKCTLSLYLSDFCPDHVSVTWHRNSQRVHTGVFISPPALNVSGLYSLWTFVQLTPTEEDHGSVFECLVAHSAQAEPEKRVHTFSLTQRGK</sequence>
<reference evidence="3" key="1">
    <citation type="journal article" date="2023" name="Science">
        <title>Genome structures resolve the early diversification of teleost fishes.</title>
        <authorList>
            <person name="Parey E."/>
            <person name="Louis A."/>
            <person name="Montfort J."/>
            <person name="Bouchez O."/>
            <person name="Roques C."/>
            <person name="Iampietro C."/>
            <person name="Lluch J."/>
            <person name="Castinel A."/>
            <person name="Donnadieu C."/>
            <person name="Desvignes T."/>
            <person name="Floi Bucao C."/>
            <person name="Jouanno E."/>
            <person name="Wen M."/>
            <person name="Mejri S."/>
            <person name="Dirks R."/>
            <person name="Jansen H."/>
            <person name="Henkel C."/>
            <person name="Chen W.J."/>
            <person name="Zahm M."/>
            <person name="Cabau C."/>
            <person name="Klopp C."/>
            <person name="Thompson A.W."/>
            <person name="Robinson-Rechavi M."/>
            <person name="Braasch I."/>
            <person name="Lecointre G."/>
            <person name="Bobe J."/>
            <person name="Postlethwait J.H."/>
            <person name="Berthelot C."/>
            <person name="Roest Crollius H."/>
            <person name="Guiguen Y."/>
        </authorList>
    </citation>
    <scope>NUCLEOTIDE SEQUENCE</scope>
    <source>
        <strain evidence="3">NC1722</strain>
    </source>
</reference>
<dbReference type="SUPFAM" id="SSF48726">
    <property type="entry name" value="Immunoglobulin"/>
    <property type="match status" value="1"/>
</dbReference>
<dbReference type="AlphaFoldDB" id="A0AAD7SDE7"/>
<protein>
    <recommendedName>
        <fullName evidence="2">Ig-like domain-containing protein</fullName>
    </recommendedName>
</protein>
<dbReference type="InterPro" id="IPR003006">
    <property type="entry name" value="Ig/MHC_CS"/>
</dbReference>
<dbReference type="InterPro" id="IPR013783">
    <property type="entry name" value="Ig-like_fold"/>
</dbReference>
<dbReference type="Proteomes" id="UP001221898">
    <property type="component" value="Unassembled WGS sequence"/>
</dbReference>
<dbReference type="Gene3D" id="2.60.40.10">
    <property type="entry name" value="Immunoglobulins"/>
    <property type="match status" value="1"/>
</dbReference>
<keyword evidence="1" id="KW-0393">Immunoglobulin domain</keyword>
<dbReference type="InterPro" id="IPR007110">
    <property type="entry name" value="Ig-like_dom"/>
</dbReference>
<evidence type="ECO:0000259" key="2">
    <source>
        <dbReference type="PROSITE" id="PS50835"/>
    </source>
</evidence>
<proteinExistence type="predicted"/>